<comment type="similarity">
    <text evidence="12">Belongs to the class I-like SAM-binding methyltransferase superfamily. Trm1 family.</text>
</comment>
<keyword evidence="3 12" id="KW-0808">Transferase</keyword>
<dbReference type="Gene3D" id="3.40.50.150">
    <property type="entry name" value="Vaccinia Virus protein VP39"/>
    <property type="match status" value="1"/>
</dbReference>
<keyword evidence="15" id="KW-1185">Reference proteome</keyword>
<feature type="compositionally biased region" description="Basic residues" evidence="13">
    <location>
        <begin position="101"/>
        <end position="111"/>
    </location>
</feature>
<evidence type="ECO:0000256" key="10">
    <source>
        <dbReference type="ARBA" id="ARBA00082896"/>
    </source>
</evidence>
<evidence type="ECO:0000256" key="8">
    <source>
        <dbReference type="ARBA" id="ARBA00051897"/>
    </source>
</evidence>
<evidence type="ECO:0000256" key="3">
    <source>
        <dbReference type="ARBA" id="ARBA00022679"/>
    </source>
</evidence>
<name>A0A6A6TTG2_9PEZI</name>
<evidence type="ECO:0000256" key="6">
    <source>
        <dbReference type="ARBA" id="ARBA00022884"/>
    </source>
</evidence>
<dbReference type="GO" id="GO:0000049">
    <property type="term" value="F:tRNA binding"/>
    <property type="evidence" value="ECO:0007669"/>
    <property type="project" value="UniProtKB-UniRule"/>
</dbReference>
<dbReference type="GO" id="GO:0005634">
    <property type="term" value="C:nucleus"/>
    <property type="evidence" value="ECO:0007669"/>
    <property type="project" value="TreeGrafter"/>
</dbReference>
<feature type="region of interest" description="Disordered" evidence="13">
    <location>
        <begin position="90"/>
        <end position="162"/>
    </location>
</feature>
<evidence type="ECO:0000256" key="5">
    <source>
        <dbReference type="ARBA" id="ARBA00022694"/>
    </source>
</evidence>
<gene>
    <name evidence="14" type="ORF">BT63DRAFT_430673</name>
</gene>
<feature type="region of interest" description="Disordered" evidence="13">
    <location>
        <begin position="710"/>
        <end position="742"/>
    </location>
</feature>
<dbReference type="Pfam" id="PF02005">
    <property type="entry name" value="TRM"/>
    <property type="match status" value="2"/>
</dbReference>
<organism evidence="14 15">
    <name type="scientific">Microthyrium microscopicum</name>
    <dbReference type="NCBI Taxonomy" id="703497"/>
    <lineage>
        <taxon>Eukaryota</taxon>
        <taxon>Fungi</taxon>
        <taxon>Dikarya</taxon>
        <taxon>Ascomycota</taxon>
        <taxon>Pezizomycotina</taxon>
        <taxon>Dothideomycetes</taxon>
        <taxon>Dothideomycetes incertae sedis</taxon>
        <taxon>Microthyriales</taxon>
        <taxon>Microthyriaceae</taxon>
        <taxon>Microthyrium</taxon>
    </lineage>
</organism>
<keyword evidence="5 12" id="KW-0819">tRNA processing</keyword>
<dbReference type="PROSITE" id="PS51626">
    <property type="entry name" value="SAM_MT_TRM1"/>
    <property type="match status" value="1"/>
</dbReference>
<keyword evidence="4 12" id="KW-0949">S-adenosyl-L-methionine</keyword>
<evidence type="ECO:0000256" key="12">
    <source>
        <dbReference type="PROSITE-ProRule" id="PRU00958"/>
    </source>
</evidence>
<dbReference type="InterPro" id="IPR002905">
    <property type="entry name" value="Trm1"/>
</dbReference>
<dbReference type="EC" id="2.1.1.216" evidence="7"/>
<feature type="compositionally biased region" description="Low complexity" evidence="13">
    <location>
        <begin position="129"/>
        <end position="141"/>
    </location>
</feature>
<protein>
    <recommendedName>
        <fullName evidence="7">tRNA (guanine(26)-N(2))-dimethyltransferase</fullName>
        <ecNumber evidence="7">2.1.1.216</ecNumber>
    </recommendedName>
    <alternativeName>
        <fullName evidence="10">tRNA 2,2-dimethylguanosine-26 methyltransferase</fullName>
    </alternativeName>
    <alternativeName>
        <fullName evidence="9">tRNA(guanine-26,N(2)-N(2)) methyltransferase</fullName>
    </alternativeName>
    <alternativeName>
        <fullName evidence="11">tRNA(m(2,2)G26)dimethyltransferase</fullName>
    </alternativeName>
</protein>
<comment type="catalytic activity">
    <reaction evidence="8">
        <text>guanosine(26) in tRNA + 2 S-adenosyl-L-methionine = N(2)-dimethylguanosine(26) in tRNA + 2 S-adenosyl-L-homocysteine + 2 H(+)</text>
        <dbReference type="Rhea" id="RHEA:43140"/>
        <dbReference type="Rhea" id="RHEA-COMP:10359"/>
        <dbReference type="Rhea" id="RHEA-COMP:10360"/>
        <dbReference type="ChEBI" id="CHEBI:15378"/>
        <dbReference type="ChEBI" id="CHEBI:57856"/>
        <dbReference type="ChEBI" id="CHEBI:59789"/>
        <dbReference type="ChEBI" id="CHEBI:74269"/>
        <dbReference type="ChEBI" id="CHEBI:74513"/>
        <dbReference type="EC" id="2.1.1.216"/>
    </reaction>
</comment>
<dbReference type="Gene3D" id="3.30.56.70">
    <property type="entry name" value="N2,N2-dimethylguanosine tRNA methyltransferase, C-terminal domain"/>
    <property type="match status" value="1"/>
</dbReference>
<dbReference type="InterPro" id="IPR042296">
    <property type="entry name" value="tRNA_met_Trm1_C"/>
</dbReference>
<dbReference type="EMBL" id="MU004248">
    <property type="protein sequence ID" value="KAF2663112.1"/>
    <property type="molecule type" value="Genomic_DNA"/>
</dbReference>
<dbReference type="PANTHER" id="PTHR10631:SF3">
    <property type="entry name" value="TRNA (GUANINE(26)-N(2))-DIMETHYLTRANSFERASE"/>
    <property type="match status" value="1"/>
</dbReference>
<dbReference type="FunFam" id="3.40.50.150:FF:000051">
    <property type="entry name" value="tRNA (guanine(26)-N(2))-dimethyltransferase"/>
    <property type="match status" value="1"/>
</dbReference>
<evidence type="ECO:0000256" key="2">
    <source>
        <dbReference type="ARBA" id="ARBA00022603"/>
    </source>
</evidence>
<evidence type="ECO:0000256" key="7">
    <source>
        <dbReference type="ARBA" id="ARBA00039099"/>
    </source>
</evidence>
<evidence type="ECO:0000256" key="11">
    <source>
        <dbReference type="ARBA" id="ARBA00083299"/>
    </source>
</evidence>
<dbReference type="GO" id="GO:0002940">
    <property type="term" value="P:tRNA N2-guanine methylation"/>
    <property type="evidence" value="ECO:0007669"/>
    <property type="project" value="TreeGrafter"/>
</dbReference>
<evidence type="ECO:0000313" key="14">
    <source>
        <dbReference type="EMBL" id="KAF2663112.1"/>
    </source>
</evidence>
<proteinExistence type="inferred from homology"/>
<feature type="compositionally biased region" description="Polar residues" evidence="13">
    <location>
        <begin position="142"/>
        <end position="152"/>
    </location>
</feature>
<keyword evidence="1 12" id="KW-0820">tRNA-binding</keyword>
<evidence type="ECO:0000256" key="1">
    <source>
        <dbReference type="ARBA" id="ARBA00022555"/>
    </source>
</evidence>
<feature type="compositionally biased region" description="Basic and acidic residues" evidence="13">
    <location>
        <begin position="732"/>
        <end position="742"/>
    </location>
</feature>
<keyword evidence="6 12" id="KW-0694">RNA-binding</keyword>
<dbReference type="SUPFAM" id="SSF53335">
    <property type="entry name" value="S-adenosyl-L-methionine-dependent methyltransferases"/>
    <property type="match status" value="1"/>
</dbReference>
<dbReference type="AlphaFoldDB" id="A0A6A6TTG2"/>
<dbReference type="Proteomes" id="UP000799302">
    <property type="component" value="Unassembled WGS sequence"/>
</dbReference>
<dbReference type="InterPro" id="IPR029063">
    <property type="entry name" value="SAM-dependent_MTases_sf"/>
</dbReference>
<dbReference type="PANTHER" id="PTHR10631">
    <property type="entry name" value="N 2 ,N 2 -DIMETHYLGUANOSINE TRNA METHYLTRANSFERASE"/>
    <property type="match status" value="1"/>
</dbReference>
<keyword evidence="2 12" id="KW-0489">Methyltransferase</keyword>
<reference evidence="14" key="1">
    <citation type="journal article" date="2020" name="Stud. Mycol.">
        <title>101 Dothideomycetes genomes: a test case for predicting lifestyles and emergence of pathogens.</title>
        <authorList>
            <person name="Haridas S."/>
            <person name="Albert R."/>
            <person name="Binder M."/>
            <person name="Bloem J."/>
            <person name="Labutti K."/>
            <person name="Salamov A."/>
            <person name="Andreopoulos B."/>
            <person name="Baker S."/>
            <person name="Barry K."/>
            <person name="Bills G."/>
            <person name="Bluhm B."/>
            <person name="Cannon C."/>
            <person name="Castanera R."/>
            <person name="Culley D."/>
            <person name="Daum C."/>
            <person name="Ezra D."/>
            <person name="Gonzalez J."/>
            <person name="Henrissat B."/>
            <person name="Kuo A."/>
            <person name="Liang C."/>
            <person name="Lipzen A."/>
            <person name="Lutzoni F."/>
            <person name="Magnuson J."/>
            <person name="Mondo S."/>
            <person name="Nolan M."/>
            <person name="Ohm R."/>
            <person name="Pangilinan J."/>
            <person name="Park H.-J."/>
            <person name="Ramirez L."/>
            <person name="Alfaro M."/>
            <person name="Sun H."/>
            <person name="Tritt A."/>
            <person name="Yoshinaga Y."/>
            <person name="Zwiers L.-H."/>
            <person name="Turgeon B."/>
            <person name="Goodwin S."/>
            <person name="Spatafora J."/>
            <person name="Crous P."/>
            <person name="Grigoriev I."/>
        </authorList>
    </citation>
    <scope>NUCLEOTIDE SEQUENCE</scope>
    <source>
        <strain evidence="14">CBS 115976</strain>
    </source>
</reference>
<evidence type="ECO:0000256" key="13">
    <source>
        <dbReference type="SAM" id="MobiDB-lite"/>
    </source>
</evidence>
<dbReference type="FunFam" id="3.30.56.70:FF:000001">
    <property type="entry name" value="tRNA (guanine(26)-N(2))-dimethyltransferase"/>
    <property type="match status" value="1"/>
</dbReference>
<feature type="region of interest" description="Disordered" evidence="13">
    <location>
        <begin position="520"/>
        <end position="544"/>
    </location>
</feature>
<accession>A0A6A6TTG2</accession>
<evidence type="ECO:0000256" key="4">
    <source>
        <dbReference type="ARBA" id="ARBA00022691"/>
    </source>
</evidence>
<sequence length="742" mass="81624">MIDSLELAPITAKPLAGQLVQHDGKKLTTIQEGLAYILIPFDAPTTLDTKASRAGTQEKQNVFYNPIQQYNRDLTVLAIRAFGEDFISRQKEKNQRNANRTAKKQHQQKRKRPDDSSQAESPTKKLKQVESFPSEVSPSSQPTLSSIIQSQMHKSDEIDDSFGDGGIADEDFLLAEQNARQAGVLAGSASQPVEAPVPKTVDIPPLQETKRQRSPHLQFRILDALSATGLRALRYVKEIPFVTSVTANDLLPAATAAIKLNIEHNALPDTMVIKTTTGNAITHMCSTHNGVPYSVVDLDPYGTAVPFLDSAVQAVADGGLLCVTCTDTAVFNSMGYLEKTYSQYGGLPVKGDFCHEAGLRLILHSISTAAGKYGISMEPLLSLSIDYYARVFVRLRKSPAEVKLAGGKAMIVYNCDHGCGSWTTQSFIRNQGKENKDGTLAFKHSAAQGPPAAPFCEHCGSKTHLAGPMYGGPLHNPVFIDRILSMLPDLDPQVYQTIGRIRGMLTTALEETSLYPVLDIPAEPKPKTVDNNTDNSGDDAEDSKSLIRFSRTPAQLLDPHPFYFEPSSLARIIRVMSPSRAQMQGALRHLGYKCVRTHAKAGTIKTNAPFSVLWDVMREYVKQKYPKAGQSLPKTSAGWKILHKGAVKNELPPSEWEEVMVDQAELQIVKRDNGWRVMRRRAAAGDEQATGGSEKPEIVFDEKLGKQEFDGGRGIVRYPQNPRENWGPMARAKPDPKMPRKD</sequence>
<evidence type="ECO:0000256" key="9">
    <source>
        <dbReference type="ARBA" id="ARBA00077143"/>
    </source>
</evidence>
<dbReference type="OrthoDB" id="6349953at2759"/>
<dbReference type="GO" id="GO:0160104">
    <property type="term" value="F:tRNA (guanine(26)-N2)-dimethyltransferase activity"/>
    <property type="evidence" value="ECO:0007669"/>
    <property type="project" value="UniProtKB-EC"/>
</dbReference>
<evidence type="ECO:0000313" key="15">
    <source>
        <dbReference type="Proteomes" id="UP000799302"/>
    </source>
</evidence>